<comment type="caution">
    <text evidence="9">The sequence shown here is derived from an EMBL/GenBank/DDBJ whole genome shotgun (WGS) entry which is preliminary data.</text>
</comment>
<dbReference type="AlphaFoldDB" id="A9D964"/>
<dbReference type="HOGENOM" id="CLU_085305_4_0_5"/>
<reference evidence="9 10" key="1">
    <citation type="submission" date="2007-10" db="EMBL/GenBank/DDBJ databases">
        <authorList>
            <person name="Wagner-Dobler I."/>
            <person name="Ferriera S."/>
            <person name="Johnson J."/>
            <person name="Kravitz S."/>
            <person name="Beeson K."/>
            <person name="Sutton G."/>
            <person name="Rogers Y.-H."/>
            <person name="Friedman R."/>
            <person name="Frazier M."/>
            <person name="Venter J.C."/>
        </authorList>
    </citation>
    <scope>NUCLEOTIDE SEQUENCE [LARGE SCALE GENOMIC DNA]</scope>
    <source>
        <strain evidence="9 10">DFL-43</strain>
    </source>
</reference>
<comment type="similarity">
    <text evidence="2 7">Belongs to the ExbD/TolR family.</text>
</comment>
<gene>
    <name evidence="9" type="ORF">HPDFL43_07944</name>
</gene>
<dbReference type="GO" id="GO:0015031">
    <property type="term" value="P:protein transport"/>
    <property type="evidence" value="ECO:0007669"/>
    <property type="project" value="UniProtKB-KW"/>
</dbReference>
<keyword evidence="5 8" id="KW-1133">Transmembrane helix</keyword>
<keyword evidence="7" id="KW-0813">Transport</keyword>
<dbReference type="OrthoDB" id="8479787at2"/>
<evidence type="ECO:0000313" key="9">
    <source>
        <dbReference type="EMBL" id="EDQ32864.1"/>
    </source>
</evidence>
<evidence type="ECO:0000256" key="7">
    <source>
        <dbReference type="RuleBase" id="RU003879"/>
    </source>
</evidence>
<organism evidence="9 10">
    <name type="scientific">Hoeflea phototrophica (strain DSM 17068 / NCIMB 14078 / DFL-43)</name>
    <dbReference type="NCBI Taxonomy" id="411684"/>
    <lineage>
        <taxon>Bacteria</taxon>
        <taxon>Pseudomonadati</taxon>
        <taxon>Pseudomonadota</taxon>
        <taxon>Alphaproteobacteria</taxon>
        <taxon>Hyphomicrobiales</taxon>
        <taxon>Rhizobiaceae</taxon>
        <taxon>Hoeflea</taxon>
    </lineage>
</organism>
<sequence>MIRISPKRTSRKPENTIALINVVFLMLIFFLVAGTLAPSPDRNVDFITLAAKDPAAPPDMLYIRADGTLTWRGNQLPMTEHVQRWQNLQSTETDPVPLRIAADRSLPALDLLDTIDELRKAGVDQLTLIAERLPQ</sequence>
<dbReference type="Pfam" id="PF02472">
    <property type="entry name" value="ExbD"/>
    <property type="match status" value="1"/>
</dbReference>
<dbReference type="eggNOG" id="COG0848">
    <property type="taxonomic scope" value="Bacteria"/>
</dbReference>
<dbReference type="GO" id="GO:0005886">
    <property type="term" value="C:plasma membrane"/>
    <property type="evidence" value="ECO:0007669"/>
    <property type="project" value="UniProtKB-SubCell"/>
</dbReference>
<proteinExistence type="inferred from homology"/>
<accession>A9D964</accession>
<evidence type="ECO:0000256" key="8">
    <source>
        <dbReference type="SAM" id="Phobius"/>
    </source>
</evidence>
<keyword evidence="7" id="KW-0653">Protein transport</keyword>
<evidence type="ECO:0000256" key="1">
    <source>
        <dbReference type="ARBA" id="ARBA00004162"/>
    </source>
</evidence>
<dbReference type="RefSeq" id="WP_007197368.1">
    <property type="nucleotide sequence ID" value="NZ_CM002917.1"/>
</dbReference>
<keyword evidence="6 8" id="KW-0472">Membrane</keyword>
<name>A9D964_HOEPD</name>
<comment type="subcellular location">
    <subcellularLocation>
        <location evidence="1">Cell membrane</location>
        <topology evidence="1">Single-pass membrane protein</topology>
    </subcellularLocation>
    <subcellularLocation>
        <location evidence="7">Cell membrane</location>
        <topology evidence="7">Single-pass type II membrane protein</topology>
    </subcellularLocation>
</comment>
<protein>
    <submittedName>
        <fullName evidence="9">Biopolymer transport protein</fullName>
    </submittedName>
</protein>
<evidence type="ECO:0000256" key="3">
    <source>
        <dbReference type="ARBA" id="ARBA00022475"/>
    </source>
</evidence>
<dbReference type="InterPro" id="IPR003400">
    <property type="entry name" value="ExbD"/>
</dbReference>
<evidence type="ECO:0000256" key="2">
    <source>
        <dbReference type="ARBA" id="ARBA00005811"/>
    </source>
</evidence>
<dbReference type="Proteomes" id="UP000004291">
    <property type="component" value="Chromosome"/>
</dbReference>
<dbReference type="GO" id="GO:0022857">
    <property type="term" value="F:transmembrane transporter activity"/>
    <property type="evidence" value="ECO:0007669"/>
    <property type="project" value="InterPro"/>
</dbReference>
<keyword evidence="4 7" id="KW-0812">Transmembrane</keyword>
<keyword evidence="10" id="KW-1185">Reference proteome</keyword>
<dbReference type="Gene3D" id="3.30.420.270">
    <property type="match status" value="1"/>
</dbReference>
<evidence type="ECO:0000256" key="6">
    <source>
        <dbReference type="ARBA" id="ARBA00023136"/>
    </source>
</evidence>
<evidence type="ECO:0000256" key="5">
    <source>
        <dbReference type="ARBA" id="ARBA00022989"/>
    </source>
</evidence>
<dbReference type="EMBL" id="ABIA03000002">
    <property type="protein sequence ID" value="EDQ32864.1"/>
    <property type="molecule type" value="Genomic_DNA"/>
</dbReference>
<evidence type="ECO:0000313" key="10">
    <source>
        <dbReference type="Proteomes" id="UP000004291"/>
    </source>
</evidence>
<reference evidence="9 10" key="2">
    <citation type="submission" date="2012-06" db="EMBL/GenBank/DDBJ databases">
        <authorList>
            <person name="Fiebig A."/>
        </authorList>
    </citation>
    <scope>NUCLEOTIDE SEQUENCE [LARGE SCALE GENOMIC DNA]</scope>
    <source>
        <strain evidence="9 10">DFL-43</strain>
    </source>
</reference>
<dbReference type="STRING" id="411684.HPDFL43_07944"/>
<evidence type="ECO:0000256" key="4">
    <source>
        <dbReference type="ARBA" id="ARBA00022692"/>
    </source>
</evidence>
<feature type="transmembrane region" description="Helical" evidence="8">
    <location>
        <begin position="16"/>
        <end position="37"/>
    </location>
</feature>
<keyword evidence="3" id="KW-1003">Cell membrane</keyword>